<reference evidence="1 2" key="1">
    <citation type="submission" date="2020-08" db="EMBL/GenBank/DDBJ databases">
        <title>Genomic Encyclopedia of Type Strains, Phase III (KMG-III): the genomes of soil and plant-associated and newly described type strains.</title>
        <authorList>
            <person name="Whitman W."/>
        </authorList>
    </citation>
    <scope>NUCLEOTIDE SEQUENCE [LARGE SCALE GENOMIC DNA]</scope>
    <source>
        <strain evidence="1 2">CECT 8960</strain>
    </source>
</reference>
<dbReference type="AlphaFoldDB" id="A0A7W7Q892"/>
<proteinExistence type="predicted"/>
<accession>A0A7W7Q892</accession>
<evidence type="ECO:0000313" key="1">
    <source>
        <dbReference type="EMBL" id="MBB4908886.1"/>
    </source>
</evidence>
<sequence length="116" mass="13339">MPPRSWGKLTDDELVEAATALTDSTATTQMWEEELRDKLTKAREHHHDIKIPFGQMRIPIDKPRLAELLWPVLLTKLQTEFAESRTPTTPVIMLIDDIIRIHHHMSGIRAIEPPTT</sequence>
<dbReference type="Proteomes" id="UP000520767">
    <property type="component" value="Unassembled WGS sequence"/>
</dbReference>
<organism evidence="1 2">
    <name type="scientific">Actinophytocola algeriensis</name>
    <dbReference type="NCBI Taxonomy" id="1768010"/>
    <lineage>
        <taxon>Bacteria</taxon>
        <taxon>Bacillati</taxon>
        <taxon>Actinomycetota</taxon>
        <taxon>Actinomycetes</taxon>
        <taxon>Pseudonocardiales</taxon>
        <taxon>Pseudonocardiaceae</taxon>
    </lineage>
</organism>
<comment type="caution">
    <text evidence="1">The sequence shown here is derived from an EMBL/GenBank/DDBJ whole genome shotgun (WGS) entry which is preliminary data.</text>
</comment>
<keyword evidence="2" id="KW-1185">Reference proteome</keyword>
<dbReference type="RefSeq" id="WP_184812970.1">
    <property type="nucleotide sequence ID" value="NZ_JACHJQ010000005.1"/>
</dbReference>
<evidence type="ECO:0000313" key="2">
    <source>
        <dbReference type="Proteomes" id="UP000520767"/>
    </source>
</evidence>
<protein>
    <submittedName>
        <fullName evidence="1">Uncharacterized protein</fullName>
    </submittedName>
</protein>
<dbReference type="EMBL" id="JACHJQ010000005">
    <property type="protein sequence ID" value="MBB4908886.1"/>
    <property type="molecule type" value="Genomic_DNA"/>
</dbReference>
<gene>
    <name evidence="1" type="ORF">FHR82_005139</name>
</gene>
<name>A0A7W7Q892_9PSEU</name>